<gene>
    <name evidence="4" type="ORF">GCM10010992_23680</name>
</gene>
<dbReference type="Proteomes" id="UP000620064">
    <property type="component" value="Unassembled WGS sequence"/>
</dbReference>
<keyword evidence="2" id="KW-0560">Oxidoreductase</keyword>
<feature type="domain" description="Nitroreductase" evidence="3">
    <location>
        <begin position="8"/>
        <end position="219"/>
    </location>
</feature>
<reference evidence="5" key="1">
    <citation type="journal article" date="2019" name="Int. J. Syst. Evol. Microbiol.">
        <title>The Global Catalogue of Microorganisms (GCM) 10K type strain sequencing project: providing services to taxonomists for standard genome sequencing and annotation.</title>
        <authorList>
            <consortium name="The Broad Institute Genomics Platform"/>
            <consortium name="The Broad Institute Genome Sequencing Center for Infectious Disease"/>
            <person name="Wu L."/>
            <person name="Ma J."/>
        </authorList>
    </citation>
    <scope>NUCLEOTIDE SEQUENCE [LARGE SCALE GENOMIC DNA]</scope>
    <source>
        <strain evidence="5">CGMCC 1.7656</strain>
    </source>
</reference>
<dbReference type="PANTHER" id="PTHR43673">
    <property type="entry name" value="NAD(P)H NITROREDUCTASE YDGI-RELATED"/>
    <property type="match status" value="1"/>
</dbReference>
<proteinExistence type="inferred from homology"/>
<evidence type="ECO:0000313" key="5">
    <source>
        <dbReference type="Proteomes" id="UP000620064"/>
    </source>
</evidence>
<evidence type="ECO:0000256" key="1">
    <source>
        <dbReference type="ARBA" id="ARBA00007118"/>
    </source>
</evidence>
<organism evidence="4 5">
    <name type="scientific">Cloacibacterium rupense</name>
    <dbReference type="NCBI Taxonomy" id="517423"/>
    <lineage>
        <taxon>Bacteria</taxon>
        <taxon>Pseudomonadati</taxon>
        <taxon>Bacteroidota</taxon>
        <taxon>Flavobacteriia</taxon>
        <taxon>Flavobacteriales</taxon>
        <taxon>Weeksellaceae</taxon>
    </lineage>
</organism>
<protein>
    <submittedName>
        <fullName evidence="4">Nitroreductase</fullName>
    </submittedName>
</protein>
<dbReference type="SUPFAM" id="SSF55469">
    <property type="entry name" value="FMN-dependent nitroreductase-like"/>
    <property type="match status" value="1"/>
</dbReference>
<dbReference type="InterPro" id="IPR000415">
    <property type="entry name" value="Nitroreductase-like"/>
</dbReference>
<evidence type="ECO:0000259" key="3">
    <source>
        <dbReference type="Pfam" id="PF00881"/>
    </source>
</evidence>
<dbReference type="InterPro" id="IPR029479">
    <property type="entry name" value="Nitroreductase"/>
</dbReference>
<keyword evidence="5" id="KW-1185">Reference proteome</keyword>
<accession>A0ABQ2NNL3</accession>
<name>A0ABQ2NNL3_9FLAO</name>
<dbReference type="CDD" id="cd02137">
    <property type="entry name" value="MhqN-like"/>
    <property type="match status" value="1"/>
</dbReference>
<sequence>MNLQEVLEFRRSVRVYDEAQKIDTQVVKKCLELSTLAPSSSNMQLYEFYHITHPETLKKLSVACFDQTAASTAQEMVVFVVRQDLYKKRSQAVLQFEKENIRRNSPAERQEKRIKDRELYYGKIMPFLYARFFGVLGFFRKLIAVPVGFFRPMMLQVSESDARVVAHKSCGLAAQTFMIAMANEEYDTCPMEGFDSKRVKNILNLPSGAEINMIISCGKRKGNEGIWGERYRVPFEEVYKRI</sequence>
<dbReference type="PANTHER" id="PTHR43673:SF10">
    <property type="entry name" value="NADH DEHYDROGENASE_NAD(P)H NITROREDUCTASE XCC3605-RELATED"/>
    <property type="match status" value="1"/>
</dbReference>
<evidence type="ECO:0000313" key="4">
    <source>
        <dbReference type="EMBL" id="GGP05871.1"/>
    </source>
</evidence>
<dbReference type="Gene3D" id="3.40.109.10">
    <property type="entry name" value="NADH Oxidase"/>
    <property type="match status" value="1"/>
</dbReference>
<dbReference type="RefSeq" id="WP_188618345.1">
    <property type="nucleotide sequence ID" value="NZ_BMLV01000006.1"/>
</dbReference>
<evidence type="ECO:0000256" key="2">
    <source>
        <dbReference type="ARBA" id="ARBA00023002"/>
    </source>
</evidence>
<comment type="caution">
    <text evidence="4">The sequence shown here is derived from an EMBL/GenBank/DDBJ whole genome shotgun (WGS) entry which is preliminary data.</text>
</comment>
<dbReference type="EMBL" id="BMLV01000006">
    <property type="protein sequence ID" value="GGP05871.1"/>
    <property type="molecule type" value="Genomic_DNA"/>
</dbReference>
<comment type="similarity">
    <text evidence="1">Belongs to the nitroreductase family.</text>
</comment>
<dbReference type="Pfam" id="PF00881">
    <property type="entry name" value="Nitroreductase"/>
    <property type="match status" value="1"/>
</dbReference>